<dbReference type="InterPro" id="IPR020588">
    <property type="entry name" value="RecA_ATP-bd"/>
</dbReference>
<accession>A0A7J6KPH8</accession>
<feature type="domain" description="RecA family profile 1" evidence="3">
    <location>
        <begin position="1"/>
        <end position="93"/>
    </location>
</feature>
<dbReference type="InterPro" id="IPR027417">
    <property type="entry name" value="P-loop_NTPase"/>
</dbReference>
<evidence type="ECO:0000256" key="2">
    <source>
        <dbReference type="ARBA" id="ARBA00022840"/>
    </source>
</evidence>
<dbReference type="GO" id="GO:0006312">
    <property type="term" value="P:mitotic recombination"/>
    <property type="evidence" value="ECO:0007669"/>
    <property type="project" value="TreeGrafter"/>
</dbReference>
<dbReference type="AlphaFoldDB" id="A0A7J6KPH8"/>
<name>A0A7J6KPH8_PERCH</name>
<dbReference type="EMBL" id="JAAPAO010002007">
    <property type="protein sequence ID" value="KAF4648406.1"/>
    <property type="molecule type" value="Genomic_DNA"/>
</dbReference>
<evidence type="ECO:0000259" key="3">
    <source>
        <dbReference type="PROSITE" id="PS50162"/>
    </source>
</evidence>
<dbReference type="PANTHER" id="PTHR22942">
    <property type="entry name" value="RECA/RAD51/RADA DNA STRAND-PAIRING FAMILY MEMBER"/>
    <property type="match status" value="1"/>
</dbReference>
<dbReference type="SUPFAM" id="SSF52540">
    <property type="entry name" value="P-loop containing nucleoside triphosphate hydrolases"/>
    <property type="match status" value="1"/>
</dbReference>
<dbReference type="GO" id="GO:0003690">
    <property type="term" value="F:double-stranded DNA binding"/>
    <property type="evidence" value="ECO:0007669"/>
    <property type="project" value="TreeGrafter"/>
</dbReference>
<evidence type="ECO:0000313" key="5">
    <source>
        <dbReference type="Proteomes" id="UP000591131"/>
    </source>
</evidence>
<dbReference type="GO" id="GO:0000730">
    <property type="term" value="P:DNA recombinase assembly"/>
    <property type="evidence" value="ECO:0007669"/>
    <property type="project" value="TreeGrafter"/>
</dbReference>
<proteinExistence type="predicted"/>
<sequence>MPTQDKETVLSNVVYARAYNSDHQQQLLLDAASVMCASRYALVVVDSVTNLLRSEFQGRGELAERQQLLGRLLRMLQRMADEYGVAVVITNQVVANVDPGERSPYRRFTIIRVYDSPCLPEAECAFSITANGLADYVKPQKDNNNHDHDKKGYR</sequence>
<keyword evidence="1" id="KW-0547">Nucleotide-binding</keyword>
<dbReference type="PANTHER" id="PTHR22942:SF39">
    <property type="entry name" value="DNA REPAIR PROTEIN RAD51 HOMOLOG 1"/>
    <property type="match status" value="1"/>
</dbReference>
<dbReference type="GO" id="GO:0000794">
    <property type="term" value="C:condensed nuclear chromosome"/>
    <property type="evidence" value="ECO:0007669"/>
    <property type="project" value="TreeGrafter"/>
</dbReference>
<dbReference type="Proteomes" id="UP000591131">
    <property type="component" value="Unassembled WGS sequence"/>
</dbReference>
<dbReference type="GO" id="GO:0140664">
    <property type="term" value="F:ATP-dependent DNA damage sensor activity"/>
    <property type="evidence" value="ECO:0007669"/>
    <property type="project" value="InterPro"/>
</dbReference>
<dbReference type="Pfam" id="PF08423">
    <property type="entry name" value="Rad51"/>
    <property type="match status" value="2"/>
</dbReference>
<gene>
    <name evidence="4" type="primary">RAD51</name>
    <name evidence="4" type="ORF">FOL47_003338</name>
</gene>
<evidence type="ECO:0000313" key="4">
    <source>
        <dbReference type="EMBL" id="KAF4648406.1"/>
    </source>
</evidence>
<evidence type="ECO:0000256" key="1">
    <source>
        <dbReference type="ARBA" id="ARBA00022741"/>
    </source>
</evidence>
<dbReference type="GO" id="GO:0003697">
    <property type="term" value="F:single-stranded DNA binding"/>
    <property type="evidence" value="ECO:0007669"/>
    <property type="project" value="TreeGrafter"/>
</dbReference>
<dbReference type="GO" id="GO:0000150">
    <property type="term" value="F:DNA strand exchange activity"/>
    <property type="evidence" value="ECO:0007669"/>
    <property type="project" value="TreeGrafter"/>
</dbReference>
<reference evidence="4 5" key="1">
    <citation type="submission" date="2020-04" db="EMBL/GenBank/DDBJ databases">
        <title>Perkinsus chesapeaki whole genome sequence.</title>
        <authorList>
            <person name="Bogema D.R."/>
        </authorList>
    </citation>
    <scope>NUCLEOTIDE SEQUENCE [LARGE SCALE GENOMIC DNA]</scope>
    <source>
        <strain evidence="4">ATCC PRA-425</strain>
    </source>
</reference>
<dbReference type="GO" id="GO:0007131">
    <property type="term" value="P:reciprocal meiotic recombination"/>
    <property type="evidence" value="ECO:0007669"/>
    <property type="project" value="TreeGrafter"/>
</dbReference>
<dbReference type="GO" id="GO:0070192">
    <property type="term" value="P:chromosome organization involved in meiotic cell cycle"/>
    <property type="evidence" value="ECO:0007669"/>
    <property type="project" value="TreeGrafter"/>
</dbReference>
<organism evidence="4 5">
    <name type="scientific">Perkinsus chesapeaki</name>
    <name type="common">Clam parasite</name>
    <name type="synonym">Perkinsus andrewsi</name>
    <dbReference type="NCBI Taxonomy" id="330153"/>
    <lineage>
        <taxon>Eukaryota</taxon>
        <taxon>Sar</taxon>
        <taxon>Alveolata</taxon>
        <taxon>Perkinsozoa</taxon>
        <taxon>Perkinsea</taxon>
        <taxon>Perkinsida</taxon>
        <taxon>Perkinsidae</taxon>
        <taxon>Perkinsus</taxon>
    </lineage>
</organism>
<dbReference type="Gene3D" id="3.40.50.300">
    <property type="entry name" value="P-loop containing nucleotide triphosphate hydrolases"/>
    <property type="match status" value="1"/>
</dbReference>
<dbReference type="OrthoDB" id="10251254at2759"/>
<keyword evidence="2" id="KW-0067">ATP-binding</keyword>
<dbReference type="GO" id="GO:0005524">
    <property type="term" value="F:ATP binding"/>
    <property type="evidence" value="ECO:0007669"/>
    <property type="project" value="UniProtKB-KW"/>
</dbReference>
<dbReference type="GO" id="GO:0042148">
    <property type="term" value="P:DNA strand invasion"/>
    <property type="evidence" value="ECO:0007669"/>
    <property type="project" value="TreeGrafter"/>
</dbReference>
<keyword evidence="5" id="KW-1185">Reference proteome</keyword>
<protein>
    <submittedName>
        <fullName evidence="4">Recombinase rad51</fullName>
    </submittedName>
</protein>
<dbReference type="PROSITE" id="PS50162">
    <property type="entry name" value="RECA_2"/>
    <property type="match status" value="1"/>
</dbReference>
<comment type="caution">
    <text evidence="4">The sequence shown here is derived from an EMBL/GenBank/DDBJ whole genome shotgun (WGS) entry which is preliminary data.</text>
</comment>
<dbReference type="InterPro" id="IPR013632">
    <property type="entry name" value="Rad51_C"/>
</dbReference>